<dbReference type="GO" id="GO:0071897">
    <property type="term" value="P:DNA biosynthetic process"/>
    <property type="evidence" value="ECO:0007669"/>
    <property type="project" value="UniProtKB-ARBA"/>
</dbReference>
<dbReference type="Pfam" id="PF00078">
    <property type="entry name" value="RVT_1"/>
    <property type="match status" value="1"/>
</dbReference>
<dbReference type="InterPro" id="IPR043502">
    <property type="entry name" value="DNA/RNA_pol_sf"/>
</dbReference>
<gene>
    <name evidence="2" type="ORF">EVAR_51216_1</name>
</gene>
<dbReference type="EMBL" id="BGZK01001716">
    <property type="protein sequence ID" value="GBP85097.1"/>
    <property type="molecule type" value="Genomic_DNA"/>
</dbReference>
<organism evidence="2 3">
    <name type="scientific">Eumeta variegata</name>
    <name type="common">Bagworm moth</name>
    <name type="synonym">Eumeta japonica</name>
    <dbReference type="NCBI Taxonomy" id="151549"/>
    <lineage>
        <taxon>Eukaryota</taxon>
        <taxon>Metazoa</taxon>
        <taxon>Ecdysozoa</taxon>
        <taxon>Arthropoda</taxon>
        <taxon>Hexapoda</taxon>
        <taxon>Insecta</taxon>
        <taxon>Pterygota</taxon>
        <taxon>Neoptera</taxon>
        <taxon>Endopterygota</taxon>
        <taxon>Lepidoptera</taxon>
        <taxon>Glossata</taxon>
        <taxon>Ditrysia</taxon>
        <taxon>Tineoidea</taxon>
        <taxon>Psychidae</taxon>
        <taxon>Oiketicinae</taxon>
        <taxon>Eumeta</taxon>
    </lineage>
</organism>
<dbReference type="PROSITE" id="PS50879">
    <property type="entry name" value="RNASE_H_1"/>
    <property type="match status" value="1"/>
</dbReference>
<evidence type="ECO:0000313" key="3">
    <source>
        <dbReference type="Proteomes" id="UP000299102"/>
    </source>
</evidence>
<comment type="caution">
    <text evidence="2">The sequence shown here is derived from an EMBL/GenBank/DDBJ whole genome shotgun (WGS) entry which is preliminary data.</text>
</comment>
<dbReference type="PANTHER" id="PTHR19446">
    <property type="entry name" value="REVERSE TRANSCRIPTASES"/>
    <property type="match status" value="1"/>
</dbReference>
<feature type="domain" description="RNase H type-1" evidence="1">
    <location>
        <begin position="893"/>
        <end position="1025"/>
    </location>
</feature>
<evidence type="ECO:0000259" key="1">
    <source>
        <dbReference type="PROSITE" id="PS50879"/>
    </source>
</evidence>
<dbReference type="CDD" id="cd09276">
    <property type="entry name" value="Rnase_HI_RT_non_LTR"/>
    <property type="match status" value="1"/>
</dbReference>
<accession>A0A4C1ZER9</accession>
<dbReference type="Gene3D" id="3.30.420.10">
    <property type="entry name" value="Ribonuclease H-like superfamily/Ribonuclease H"/>
    <property type="match status" value="1"/>
</dbReference>
<dbReference type="GO" id="GO:0004523">
    <property type="term" value="F:RNA-DNA hybrid ribonuclease activity"/>
    <property type="evidence" value="ECO:0007669"/>
    <property type="project" value="InterPro"/>
</dbReference>
<dbReference type="CDD" id="cd01650">
    <property type="entry name" value="RT_nLTR_like"/>
    <property type="match status" value="1"/>
</dbReference>
<dbReference type="GO" id="GO:0042575">
    <property type="term" value="C:DNA polymerase complex"/>
    <property type="evidence" value="ECO:0007669"/>
    <property type="project" value="UniProtKB-ARBA"/>
</dbReference>
<dbReference type="SUPFAM" id="SSF56672">
    <property type="entry name" value="DNA/RNA polymerases"/>
    <property type="match status" value="1"/>
</dbReference>
<dbReference type="InterPro" id="IPR002156">
    <property type="entry name" value="RNaseH_domain"/>
</dbReference>
<dbReference type="SUPFAM" id="SSF56219">
    <property type="entry name" value="DNase I-like"/>
    <property type="match status" value="1"/>
</dbReference>
<dbReference type="Proteomes" id="UP000299102">
    <property type="component" value="Unassembled WGS sequence"/>
</dbReference>
<proteinExistence type="predicted"/>
<dbReference type="STRING" id="151549.A0A4C1ZER9"/>
<reference evidence="2 3" key="1">
    <citation type="journal article" date="2019" name="Commun. Biol.">
        <title>The bagworm genome reveals a unique fibroin gene that provides high tensile strength.</title>
        <authorList>
            <person name="Kono N."/>
            <person name="Nakamura H."/>
            <person name="Ohtoshi R."/>
            <person name="Tomita M."/>
            <person name="Numata K."/>
            <person name="Arakawa K."/>
        </authorList>
    </citation>
    <scope>NUCLEOTIDE SEQUENCE [LARGE SCALE GENOMIC DNA]</scope>
</reference>
<dbReference type="Pfam" id="PF00075">
    <property type="entry name" value="RNase_H"/>
    <property type="match status" value="1"/>
</dbReference>
<dbReference type="CDD" id="cd09077">
    <property type="entry name" value="R1-I-EN"/>
    <property type="match status" value="1"/>
</dbReference>
<sequence>MGRYSADKGCVLLAAGASAAQNRTHMADGLSTKSEADHASLRLIQSNLQRSKLATAELLVGASRRKIAVALVQEPYVGNTDELKRYSGCRVIQRVAPRAGPVNAAILILDSDVDVEEDQTLIDENVTAAVVTAGSCRIGVVSVYFECDKPIGPYLDRVKWVCSKLGTNKIILGGDVNAWSVWWGSERDDARGTELCDFLDVEGLHVLNEGNIATFEVYRGDRLFQSTVDVTACSSALLDRAEEWQVGRGVTSSDHNAVTFNIRTGGWSEPGPFLGTRIYNTAKARWSEFLTAFDNAKEERALTAGMVEVVDSCDRLDEVVDLYTECVQHACDTAIPRKRSMRRLKLPWWSPELEGLKKDANTKKRRIRNAAPSRRRYVVEEYVRAKEIYERAAADAQTTSWKRFCTAQDRESIWDGIYRVIRNTGRNREDDLLFNDSGQTCSPNESAVLLANTFFPDDHVDTDDPYHTELRRRTDGSVYRPEASDILSGMDPPFTGAEVKMAFKAFNPKKKTPGIDGFTSDICQTAILRDLGLFLAMANKCLQLGYFPRAWKVATIKVIPKPGKDDYSRPKSYRPIGLLPVMGKTVERMLVWRIQWHIMPKLQTRQYGFMPQRGTEDSLYDLMTHIHNELNLKRIIVMVSLDIEGAFDNAWWPAIRNQLLVHKCPVNLYGMVMGYLRDREVVVRYAGGESRRMVVLTKKLKFDVPVIRMGNTEIALVDEIRLLGLTIDKGLTFTPQVDKACKRAANIYKGIARAAKATWGLSPEIVRTIYVAAIEPIVMYASCAWTPATKKLGVRKMLDALQRSVALKACRAYRTVSLHSALILARLLPLDIRVREAARLYEVKRGSELGNVCADRELERPEDFCEIPHPAHTPEFWFESVDDLDPSTVDRLAIVGPHIYTDGSKIEGKVGAALIEWRDEVESGNSAVRLESFCTVFQAEMFALHRAIKRVKKGKDRLVNIFSDSKSSLQMLTAPKTYNPLAHAARQDIRDIVAEGREMRLFWVRAHAGTAGNERADELARNAALKRKTAADYDRFPLSYAKKVIRAASLDEWQQRYTEGGTGEITKCFFPRVEGAYRVLSRFTITPLIAQTLTGHGGFAQYLNRIKLKDSPYCACAPYKVQDVLHVLEECPIFGRERAKTEAGTGVIVARHGFPVLLDDQKNREIFLKFCERSRDNVMNGSRHMLQANRRSKRTKNARSAQVKSDKLPASRIGACLPTSGFFSWPVPETSGKVSKPRGHKVPVPEVAEHPRQSQYLRPMRTKRLLCRADLYDFWFKKYYKKTILRLVPTYFWGSLSRGRSSTPGFCWCVQRAPIGGTTVRIPRIFPWPFPGKSRKSQKPHGHEVLEGEDLEVRGVRQIKAPAKTC</sequence>
<dbReference type="OrthoDB" id="411871at2759"/>
<dbReference type="InterPro" id="IPR036691">
    <property type="entry name" value="Endo/exonu/phosph_ase_sf"/>
</dbReference>
<dbReference type="Pfam" id="PF14529">
    <property type="entry name" value="Exo_endo_phos_2"/>
    <property type="match status" value="1"/>
</dbReference>
<dbReference type="InterPro" id="IPR000477">
    <property type="entry name" value="RT_dom"/>
</dbReference>
<dbReference type="GO" id="GO:0003676">
    <property type="term" value="F:nucleic acid binding"/>
    <property type="evidence" value="ECO:0007669"/>
    <property type="project" value="InterPro"/>
</dbReference>
<protein>
    <submittedName>
        <fullName evidence="2">Retrovirus-related Pol polyprotein from type-1 retrotransposable element R1</fullName>
    </submittedName>
</protein>
<name>A0A4C1ZER9_EUMVA</name>
<dbReference type="InterPro" id="IPR005135">
    <property type="entry name" value="Endo/exonuclease/phosphatase"/>
</dbReference>
<dbReference type="InterPro" id="IPR012337">
    <property type="entry name" value="RNaseH-like_sf"/>
</dbReference>
<dbReference type="Gene3D" id="3.60.10.10">
    <property type="entry name" value="Endonuclease/exonuclease/phosphatase"/>
    <property type="match status" value="1"/>
</dbReference>
<keyword evidence="3" id="KW-1185">Reference proteome</keyword>
<evidence type="ECO:0000313" key="2">
    <source>
        <dbReference type="EMBL" id="GBP85097.1"/>
    </source>
</evidence>
<dbReference type="SUPFAM" id="SSF53098">
    <property type="entry name" value="Ribonuclease H-like"/>
    <property type="match status" value="1"/>
</dbReference>
<dbReference type="InterPro" id="IPR036397">
    <property type="entry name" value="RNaseH_sf"/>
</dbReference>